<evidence type="ECO:0000256" key="1">
    <source>
        <dbReference type="ARBA" id="ARBA00004123"/>
    </source>
</evidence>
<comment type="caution">
    <text evidence="3">The sequence shown here is derived from an EMBL/GenBank/DDBJ whole genome shotgun (WGS) entry which is preliminary data.</text>
</comment>
<comment type="subcellular location">
    <subcellularLocation>
        <location evidence="1">Nucleus</location>
    </subcellularLocation>
</comment>
<organism evidence="3 4">
    <name type="scientific">Dryococelus australis</name>
    <dbReference type="NCBI Taxonomy" id="614101"/>
    <lineage>
        <taxon>Eukaryota</taxon>
        <taxon>Metazoa</taxon>
        <taxon>Ecdysozoa</taxon>
        <taxon>Arthropoda</taxon>
        <taxon>Hexapoda</taxon>
        <taxon>Insecta</taxon>
        <taxon>Pterygota</taxon>
        <taxon>Neoptera</taxon>
        <taxon>Polyneoptera</taxon>
        <taxon>Phasmatodea</taxon>
        <taxon>Verophasmatodea</taxon>
        <taxon>Anareolatae</taxon>
        <taxon>Phasmatidae</taxon>
        <taxon>Eurycanthinae</taxon>
        <taxon>Dryococelus</taxon>
    </lineage>
</organism>
<feature type="compositionally biased region" description="Basic and acidic residues" evidence="2">
    <location>
        <begin position="713"/>
        <end position="742"/>
    </location>
</feature>
<feature type="region of interest" description="Disordered" evidence="2">
    <location>
        <begin position="672"/>
        <end position="768"/>
    </location>
</feature>
<evidence type="ECO:0000313" key="3">
    <source>
        <dbReference type="EMBL" id="KAJ8888270.1"/>
    </source>
</evidence>
<sequence>MFVDLKEKYASDTTDKHRSTYQAVPAIVITIADRWRKRRHSSALSCVTGKVHVTPSSVSEKSLNEVKASTSMPRRRQRAPHQHMSEFERGRMIGLRETGLSYCDISARTGHAATTVMRVWHQWIEEGATQRRAGTGPRNMTTARDDRHISLIVVTQSTASSTVLARHWSTALRVDLYASTVRRRELRAELVARISLRRLPLSRNHKRLRLQCARERRRWRADPASTCPTLMPVYVLDATVVTAIWQPALWSSIVEKRQVTLNCDRCIREVLEPGVLPFLQATPRAIFQQDNTRPNVARNVQAFFNKTRVPLFIWPARSPDMSFIENVWDMVGRRLVRHGPPTTTVDALWTRTKTNSLEGDSPGTYPQSNLHDPSLSLSFRHFCGRRVGANMAQGFHRRSRHGLVDDLLFQDRPGPFHGSEKRGGWLYGSPSRLTIKLPATSHTLVFAGPQNLQAPTHSFTKIKVKAVHVWSSAGMKGRENESPRENPATSGIVRHDSHMRKSGCDPVVIEPADMGLQDVRRHLSWTHNHPFHPSVVRPSVGHMGQRMVVSQAVFEHPRTIPACGNQGDNPRTRELMRVRRGEYGAPPECKGNGTGEPRHDSRVRKSGSHPAGNRNRFVVVGGECYNHFATATESHYEKKKGSAKCFRILQIMLAVRLVRSATCKDHITAKGSIHERSRTKSTVMSPTTRRGWSPTASQFEATHNPCDAMEPGEVTRCDLKGGESGRGSPERKRREGPPKAGRDVPSVNKAVKQETLYPTPTNELPTNELRRRVLAGRVEKQFSGVQSPSPTPIGFNLPSGYRCSFLLLPAGRQAERALDTHPRNRNKRYVSGARKIAHFFHTYTRTPAFLTRRYRAYYKKPTTSSAKLDCITFRTSRLAHVASKCCDYIRCRTQTTYVSSAKLDCNTFRTSRLAQVASKCCDYIRCRTQTTYVGVYERFETAYSGVLSLQLPDQLRRAVQGKGPYIFGFLEGCFLIGWALRPITSCLPPNWLRWFAYPCEGVVSTLIGWTLWPIAVCLPPDWLRWSANPGESCVLCSRITGFQHWNEREGETEDPRENSSTSGIVRHDSHLRKTGVNRPELNPHALYDSLHDIHGDSSPFPLQPFHELSNGFWPCLTSPRQAIRFATKKFYRLEVGALGGPVQSANIVVGTTNGQLCDALNAGYSYTKLWNGEFLDGSQQRVLKDDEGETRWDCNSAGKSPRKPTDHWHHPARFLRAKIHERPHLESNQVRSGRAYKVRGPGHMVRAKVVGRQKLITAVVLMSVVVKSAGHAEIFGLCHQARVQNFCILINSLAVAAWMNEFCTSET</sequence>
<dbReference type="InterPro" id="IPR036397">
    <property type="entry name" value="RNaseH_sf"/>
</dbReference>
<feature type="region of interest" description="Disordered" evidence="2">
    <location>
        <begin position="58"/>
        <end position="83"/>
    </location>
</feature>
<protein>
    <recommendedName>
        <fullName evidence="5">Integrase catalytic domain-containing protein</fullName>
    </recommendedName>
</protein>
<dbReference type="Gene3D" id="3.30.420.10">
    <property type="entry name" value="Ribonuclease H-like superfamily/Ribonuclease H"/>
    <property type="match status" value="1"/>
</dbReference>
<name>A0ABQ9HV54_9NEOP</name>
<evidence type="ECO:0000313" key="4">
    <source>
        <dbReference type="Proteomes" id="UP001159363"/>
    </source>
</evidence>
<gene>
    <name evidence="3" type="ORF">PR048_007757</name>
</gene>
<feature type="compositionally biased region" description="Polar residues" evidence="2">
    <location>
        <begin position="756"/>
        <end position="765"/>
    </location>
</feature>
<dbReference type="InterPro" id="IPR009057">
    <property type="entry name" value="Homeodomain-like_sf"/>
</dbReference>
<accession>A0ABQ9HV54</accession>
<dbReference type="Proteomes" id="UP001159363">
    <property type="component" value="Chromosome 3"/>
</dbReference>
<evidence type="ECO:0008006" key="5">
    <source>
        <dbReference type="Google" id="ProtNLM"/>
    </source>
</evidence>
<dbReference type="EMBL" id="JARBHB010000003">
    <property type="protein sequence ID" value="KAJ8888270.1"/>
    <property type="molecule type" value="Genomic_DNA"/>
</dbReference>
<keyword evidence="4" id="KW-1185">Reference proteome</keyword>
<proteinExistence type="predicted"/>
<evidence type="ECO:0000256" key="2">
    <source>
        <dbReference type="SAM" id="MobiDB-lite"/>
    </source>
</evidence>
<feature type="compositionally biased region" description="Polar residues" evidence="2">
    <location>
        <begin position="58"/>
        <end position="72"/>
    </location>
</feature>
<feature type="compositionally biased region" description="Polar residues" evidence="2">
    <location>
        <begin position="680"/>
        <end position="701"/>
    </location>
</feature>
<feature type="region of interest" description="Disordered" evidence="2">
    <location>
        <begin position="581"/>
        <end position="614"/>
    </location>
</feature>
<reference evidence="3 4" key="1">
    <citation type="submission" date="2023-02" db="EMBL/GenBank/DDBJ databases">
        <title>LHISI_Scaffold_Assembly.</title>
        <authorList>
            <person name="Stuart O.P."/>
            <person name="Cleave R."/>
            <person name="Magrath M.J.L."/>
            <person name="Mikheyev A.S."/>
        </authorList>
    </citation>
    <scope>NUCLEOTIDE SEQUENCE [LARGE SCALE GENOMIC DNA]</scope>
    <source>
        <strain evidence="3">Daus_M_001</strain>
        <tissue evidence="3">Leg muscle</tissue>
    </source>
</reference>
<dbReference type="SUPFAM" id="SSF46689">
    <property type="entry name" value="Homeodomain-like"/>
    <property type="match status" value="1"/>
</dbReference>